<dbReference type="AlphaFoldDB" id="A0A674A2K4"/>
<reference evidence="1" key="2">
    <citation type="submission" date="2025-09" db="UniProtKB">
        <authorList>
            <consortium name="Ensembl"/>
        </authorList>
    </citation>
    <scope>IDENTIFICATION</scope>
</reference>
<protein>
    <submittedName>
        <fullName evidence="1">Ral guanine nucleotide dissociation stimulator</fullName>
    </submittedName>
</protein>
<proteinExistence type="predicted"/>
<name>A0A674A2K4_SALTR</name>
<dbReference type="Ensembl" id="ENSSTUT00000055850.1">
    <property type="protein sequence ID" value="ENSSTUP00000053428.1"/>
    <property type="gene ID" value="ENSSTUG00000022259.1"/>
</dbReference>
<sequence>MVHFMGMCSDAQSIKSGYLDEMFDAGTWKVRNIWDGVKLEVGEDESPVVLNSFTHLDPDLPLFEVIRLLIIPHTCHHRLAHLRLMTLTWTPSPP</sequence>
<gene>
    <name evidence="1" type="primary">RALGDS</name>
    <name evidence="1" type="synonym">LOC115164678</name>
</gene>
<organism evidence="1 2">
    <name type="scientific">Salmo trutta</name>
    <name type="common">Brown trout</name>
    <dbReference type="NCBI Taxonomy" id="8032"/>
    <lineage>
        <taxon>Eukaryota</taxon>
        <taxon>Metazoa</taxon>
        <taxon>Chordata</taxon>
        <taxon>Craniata</taxon>
        <taxon>Vertebrata</taxon>
        <taxon>Euteleostomi</taxon>
        <taxon>Actinopterygii</taxon>
        <taxon>Neopterygii</taxon>
        <taxon>Teleostei</taxon>
        <taxon>Protacanthopterygii</taxon>
        <taxon>Salmoniformes</taxon>
        <taxon>Salmonidae</taxon>
        <taxon>Salmoninae</taxon>
        <taxon>Salmo</taxon>
    </lineage>
</organism>
<accession>A0A674A2K4</accession>
<evidence type="ECO:0000313" key="2">
    <source>
        <dbReference type="Proteomes" id="UP000472277"/>
    </source>
</evidence>
<dbReference type="GeneTree" id="ENSGT00940000153181"/>
<keyword evidence="2" id="KW-1185">Reference proteome</keyword>
<evidence type="ECO:0000313" key="1">
    <source>
        <dbReference type="Ensembl" id="ENSSTUP00000053428.1"/>
    </source>
</evidence>
<reference evidence="1" key="1">
    <citation type="submission" date="2025-08" db="UniProtKB">
        <authorList>
            <consortium name="Ensembl"/>
        </authorList>
    </citation>
    <scope>IDENTIFICATION</scope>
</reference>
<dbReference type="Proteomes" id="UP000472277">
    <property type="component" value="Chromosome 27"/>
</dbReference>